<dbReference type="PROSITE" id="PS50977">
    <property type="entry name" value="HTH_TETR_2"/>
    <property type="match status" value="1"/>
</dbReference>
<dbReference type="RefSeq" id="WP_181581196.1">
    <property type="nucleotide sequence ID" value="NZ_CP059399.1"/>
</dbReference>
<dbReference type="Gene3D" id="1.10.357.10">
    <property type="entry name" value="Tetracycline Repressor, domain 2"/>
    <property type="match status" value="1"/>
</dbReference>
<dbReference type="Proteomes" id="UP000515512">
    <property type="component" value="Chromosome"/>
</dbReference>
<sequence>MAELGVPEGMLRRVPRQARSRERLAHVLRVADRMIAEHGVGELSMIRLAMAAGVSVGSLYQYLPDKEAVLEALAVAYLERIEGVLEELIESAGQQHWEDPAGTLVETFAEIYRREPGFRALWFGRQWTEATQAADRAHKQRMAEGLRRLILAQGLLPERDWLADACWSAHVMADALMQEAFRGDSEGDPGVLRELTAAVRGYLGELGRRG</sequence>
<dbReference type="PANTHER" id="PTHR30055">
    <property type="entry name" value="HTH-TYPE TRANSCRIPTIONAL REGULATOR RUTR"/>
    <property type="match status" value="1"/>
</dbReference>
<keyword evidence="7" id="KW-1185">Reference proteome</keyword>
<evidence type="ECO:0000313" key="6">
    <source>
        <dbReference type="EMBL" id="QLY29997.1"/>
    </source>
</evidence>
<dbReference type="InterPro" id="IPR009057">
    <property type="entry name" value="Homeodomain-like_sf"/>
</dbReference>
<evidence type="ECO:0000256" key="1">
    <source>
        <dbReference type="ARBA" id="ARBA00023015"/>
    </source>
</evidence>
<dbReference type="GO" id="GO:0003700">
    <property type="term" value="F:DNA-binding transcription factor activity"/>
    <property type="evidence" value="ECO:0007669"/>
    <property type="project" value="TreeGrafter"/>
</dbReference>
<evidence type="ECO:0000256" key="3">
    <source>
        <dbReference type="ARBA" id="ARBA00023163"/>
    </source>
</evidence>
<keyword evidence="1" id="KW-0805">Transcription regulation</keyword>
<dbReference type="PRINTS" id="PR00455">
    <property type="entry name" value="HTHTETR"/>
</dbReference>
<dbReference type="AlphaFoldDB" id="A0A7D6VD27"/>
<dbReference type="PANTHER" id="PTHR30055:SF234">
    <property type="entry name" value="HTH-TYPE TRANSCRIPTIONAL REGULATOR BETI"/>
    <property type="match status" value="1"/>
</dbReference>
<evidence type="ECO:0000256" key="4">
    <source>
        <dbReference type="PROSITE-ProRule" id="PRU00335"/>
    </source>
</evidence>
<name>A0A7D6VD27_9NOCA</name>
<keyword evidence="2 4" id="KW-0238">DNA-binding</keyword>
<proteinExistence type="predicted"/>
<keyword evidence="3" id="KW-0804">Transcription</keyword>
<evidence type="ECO:0000256" key="2">
    <source>
        <dbReference type="ARBA" id="ARBA00023125"/>
    </source>
</evidence>
<dbReference type="KEGG" id="nhu:H0264_33145"/>
<evidence type="ECO:0000259" key="5">
    <source>
        <dbReference type="PROSITE" id="PS50977"/>
    </source>
</evidence>
<accession>A0A7D6VD27</accession>
<dbReference type="EMBL" id="CP059399">
    <property type="protein sequence ID" value="QLY29997.1"/>
    <property type="molecule type" value="Genomic_DNA"/>
</dbReference>
<organism evidence="6 7">
    <name type="scientific">Nocardia huaxiensis</name>
    <dbReference type="NCBI Taxonomy" id="2755382"/>
    <lineage>
        <taxon>Bacteria</taxon>
        <taxon>Bacillati</taxon>
        <taxon>Actinomycetota</taxon>
        <taxon>Actinomycetes</taxon>
        <taxon>Mycobacteriales</taxon>
        <taxon>Nocardiaceae</taxon>
        <taxon>Nocardia</taxon>
    </lineage>
</organism>
<evidence type="ECO:0000313" key="7">
    <source>
        <dbReference type="Proteomes" id="UP000515512"/>
    </source>
</evidence>
<feature type="domain" description="HTH tetR-type" evidence="5">
    <location>
        <begin position="21"/>
        <end position="81"/>
    </location>
</feature>
<dbReference type="SUPFAM" id="SSF46689">
    <property type="entry name" value="Homeodomain-like"/>
    <property type="match status" value="1"/>
</dbReference>
<feature type="DNA-binding region" description="H-T-H motif" evidence="4">
    <location>
        <begin position="44"/>
        <end position="63"/>
    </location>
</feature>
<dbReference type="InterPro" id="IPR041674">
    <property type="entry name" value="TetR_C_22"/>
</dbReference>
<dbReference type="InterPro" id="IPR001647">
    <property type="entry name" value="HTH_TetR"/>
</dbReference>
<reference evidence="6 7" key="1">
    <citation type="submission" date="2020-07" db="EMBL/GenBank/DDBJ databases">
        <authorList>
            <person name="Zhuang K."/>
            <person name="Ran Y."/>
        </authorList>
    </citation>
    <scope>NUCLEOTIDE SEQUENCE [LARGE SCALE GENOMIC DNA]</scope>
    <source>
        <strain evidence="6 7">WCH-YHL-001</strain>
    </source>
</reference>
<gene>
    <name evidence="6" type="ORF">H0264_33145</name>
</gene>
<protein>
    <submittedName>
        <fullName evidence="6">TetR/AcrR family transcriptional regulator</fullName>
    </submittedName>
</protein>
<dbReference type="Pfam" id="PF17928">
    <property type="entry name" value="TetR_C_22"/>
    <property type="match status" value="1"/>
</dbReference>
<dbReference type="Pfam" id="PF00440">
    <property type="entry name" value="TetR_N"/>
    <property type="match status" value="1"/>
</dbReference>
<dbReference type="GO" id="GO:0000976">
    <property type="term" value="F:transcription cis-regulatory region binding"/>
    <property type="evidence" value="ECO:0007669"/>
    <property type="project" value="TreeGrafter"/>
</dbReference>
<dbReference type="InterPro" id="IPR050109">
    <property type="entry name" value="HTH-type_TetR-like_transc_reg"/>
</dbReference>